<evidence type="ECO:0008006" key="4">
    <source>
        <dbReference type="Google" id="ProtNLM"/>
    </source>
</evidence>
<evidence type="ECO:0000256" key="1">
    <source>
        <dbReference type="SAM" id="Phobius"/>
    </source>
</evidence>
<reference evidence="2 3" key="1">
    <citation type="submission" date="2018-08" db="EMBL/GenBank/DDBJ databases">
        <title>A genome reference for cultivated species of the human gut microbiota.</title>
        <authorList>
            <person name="Zou Y."/>
            <person name="Xue W."/>
            <person name="Luo G."/>
        </authorList>
    </citation>
    <scope>NUCLEOTIDE SEQUENCE [LARGE SCALE GENOMIC DNA]</scope>
    <source>
        <strain evidence="2 3">AM33-3BH</strain>
    </source>
</reference>
<evidence type="ECO:0000313" key="3">
    <source>
        <dbReference type="Proteomes" id="UP000285773"/>
    </source>
</evidence>
<proteinExistence type="predicted"/>
<feature type="transmembrane region" description="Helical" evidence="1">
    <location>
        <begin position="44"/>
        <end position="64"/>
    </location>
</feature>
<sequence length="81" mass="9236">MKRRSSVKKIWFYAIVQGIVIFFIVGGMTYALRGDFFFRYLSPIFGLAAAVLRFGTATLMKVIAPNLYDDPKKKEEVGHDN</sequence>
<comment type="caution">
    <text evidence="2">The sequence shown here is derived from an EMBL/GenBank/DDBJ whole genome shotgun (WGS) entry which is preliminary data.</text>
</comment>
<dbReference type="EMBL" id="QSIO01000004">
    <property type="protein sequence ID" value="RHC93774.1"/>
    <property type="molecule type" value="Genomic_DNA"/>
</dbReference>
<gene>
    <name evidence="2" type="ORF">DW820_09335</name>
</gene>
<keyword evidence="1" id="KW-1133">Transmembrane helix</keyword>
<name>A0A414CFJ7_STRPA</name>
<keyword evidence="1" id="KW-0812">Transmembrane</keyword>
<protein>
    <recommendedName>
        <fullName evidence="4">Excreted peptide</fullName>
    </recommendedName>
</protein>
<organism evidence="2 3">
    <name type="scientific">Streptococcus parasanguinis</name>
    <dbReference type="NCBI Taxonomy" id="1318"/>
    <lineage>
        <taxon>Bacteria</taxon>
        <taxon>Bacillati</taxon>
        <taxon>Bacillota</taxon>
        <taxon>Bacilli</taxon>
        <taxon>Lactobacillales</taxon>
        <taxon>Streptococcaceae</taxon>
        <taxon>Streptococcus</taxon>
    </lineage>
</organism>
<dbReference type="AlphaFoldDB" id="A0A414CFJ7"/>
<accession>A0A414CFJ7</accession>
<evidence type="ECO:0000313" key="2">
    <source>
        <dbReference type="EMBL" id="RHC93774.1"/>
    </source>
</evidence>
<dbReference type="Proteomes" id="UP000285773">
    <property type="component" value="Unassembled WGS sequence"/>
</dbReference>
<keyword evidence="1" id="KW-0472">Membrane</keyword>
<feature type="transmembrane region" description="Helical" evidence="1">
    <location>
        <begin position="12"/>
        <end position="32"/>
    </location>
</feature>